<dbReference type="SUPFAM" id="SSF69318">
    <property type="entry name" value="Integrin alpha N-terminal domain"/>
    <property type="match status" value="1"/>
</dbReference>
<dbReference type="RefSeq" id="WP_243427820.1">
    <property type="nucleotide sequence ID" value="NZ_JAFBEE010000001.1"/>
</dbReference>
<gene>
    <name evidence="1" type="ORF">JOC73_000262</name>
</gene>
<organism evidence="1 2">
    <name type="scientific">Alkaliphilus hydrothermalis</name>
    <dbReference type="NCBI Taxonomy" id="1482730"/>
    <lineage>
        <taxon>Bacteria</taxon>
        <taxon>Bacillati</taxon>
        <taxon>Bacillota</taxon>
        <taxon>Clostridia</taxon>
        <taxon>Peptostreptococcales</taxon>
        <taxon>Natronincolaceae</taxon>
        <taxon>Alkaliphilus</taxon>
    </lineage>
</organism>
<dbReference type="InterPro" id="IPR028994">
    <property type="entry name" value="Integrin_alpha_N"/>
</dbReference>
<evidence type="ECO:0000313" key="1">
    <source>
        <dbReference type="EMBL" id="MBM7613754.1"/>
    </source>
</evidence>
<proteinExistence type="predicted"/>
<sequence length="249" mass="28163">MYYNNPYNPISLNLNPSMNSMIISVQRGDVTGDGVPDVVYLTGIKTPDSPLVQNITLVIQDGRTGYVNYIPLKSNIGYNPTLFLGDFTGDGVKDIFISIFSGGSGGMMFYYIYSYVGNVPRLLFDYNIFNNAYDYQVIYQNYYKVEVVNLTKGLKYLIDISYNRDSDYLNEIYDENGILKEPIDGFVSPISGLYPIDFDTNGVYELQANQRISGRYSADVLGYLLTTLKWDGRRFAFNNQYVAILGAEI</sequence>
<evidence type="ECO:0000313" key="2">
    <source>
        <dbReference type="Proteomes" id="UP001314796"/>
    </source>
</evidence>
<evidence type="ECO:0008006" key="3">
    <source>
        <dbReference type="Google" id="ProtNLM"/>
    </source>
</evidence>
<keyword evidence="2" id="KW-1185">Reference proteome</keyword>
<dbReference type="Proteomes" id="UP001314796">
    <property type="component" value="Unassembled WGS sequence"/>
</dbReference>
<reference evidence="1 2" key="1">
    <citation type="submission" date="2021-01" db="EMBL/GenBank/DDBJ databases">
        <title>Genomic Encyclopedia of Type Strains, Phase IV (KMG-IV): sequencing the most valuable type-strain genomes for metagenomic binning, comparative biology and taxonomic classification.</title>
        <authorList>
            <person name="Goeker M."/>
        </authorList>
    </citation>
    <scope>NUCLEOTIDE SEQUENCE [LARGE SCALE GENOMIC DNA]</scope>
    <source>
        <strain evidence="1 2">DSM 25890</strain>
    </source>
</reference>
<comment type="caution">
    <text evidence="1">The sequence shown here is derived from an EMBL/GenBank/DDBJ whole genome shotgun (WGS) entry which is preliminary data.</text>
</comment>
<dbReference type="EMBL" id="JAFBEE010000001">
    <property type="protein sequence ID" value="MBM7613754.1"/>
    <property type="molecule type" value="Genomic_DNA"/>
</dbReference>
<accession>A0ABS2NLE1</accession>
<name>A0ABS2NLE1_9FIRM</name>
<protein>
    <recommendedName>
        <fullName evidence="3">VCBS repeat-containing protein</fullName>
    </recommendedName>
</protein>